<proteinExistence type="predicted"/>
<feature type="region of interest" description="Disordered" evidence="1">
    <location>
        <begin position="419"/>
        <end position="459"/>
    </location>
</feature>
<accession>A0A915KRK8</accession>
<evidence type="ECO:0000313" key="2">
    <source>
        <dbReference type="Proteomes" id="UP000887565"/>
    </source>
</evidence>
<evidence type="ECO:0000313" key="3">
    <source>
        <dbReference type="WBParaSite" id="nRc.2.0.1.t40308-RA"/>
    </source>
</evidence>
<protein>
    <submittedName>
        <fullName evidence="3">Uncharacterized protein</fullName>
    </submittedName>
</protein>
<dbReference type="Proteomes" id="UP000887565">
    <property type="component" value="Unplaced"/>
</dbReference>
<dbReference type="AlphaFoldDB" id="A0A915KRK8"/>
<evidence type="ECO:0000256" key="1">
    <source>
        <dbReference type="SAM" id="MobiDB-lite"/>
    </source>
</evidence>
<dbReference type="WBParaSite" id="nRc.2.0.1.t40308-RA">
    <property type="protein sequence ID" value="nRc.2.0.1.t40308-RA"/>
    <property type="gene ID" value="nRc.2.0.1.g40308"/>
</dbReference>
<organism evidence="2 3">
    <name type="scientific">Romanomermis culicivorax</name>
    <name type="common">Nematode worm</name>
    <dbReference type="NCBI Taxonomy" id="13658"/>
    <lineage>
        <taxon>Eukaryota</taxon>
        <taxon>Metazoa</taxon>
        <taxon>Ecdysozoa</taxon>
        <taxon>Nematoda</taxon>
        <taxon>Enoplea</taxon>
        <taxon>Dorylaimia</taxon>
        <taxon>Mermithida</taxon>
        <taxon>Mermithoidea</taxon>
        <taxon>Mermithidae</taxon>
        <taxon>Romanomermis</taxon>
    </lineage>
</organism>
<feature type="compositionally biased region" description="Basic and acidic residues" evidence="1">
    <location>
        <begin position="444"/>
        <end position="459"/>
    </location>
</feature>
<keyword evidence="2" id="KW-1185">Reference proteome</keyword>
<name>A0A915KRK8_ROMCU</name>
<sequence length="459" mass="52999">MPKRNQVRRKLSLSDQFQQIVHQAQQSVLGHQSNTTMPNMSDRSASEQAALEDIVKTQLAQCLCPYSRDSFCLQRESQITTQLEDNNQRFNDINDRLQNLNLNNATDEIRRASLHFNPLLGIRPPSLFSGSLDSQKISKIENDIKKIRCSIVTNKGMQNSLLYRQRMPTQQYENRPKCEICGQTNHGTQQCKSPCQHCRWTGHRTNACRMSRARGHGDMFRYNYSYVNSQENQMDVNHRQEPPRNLEVVIKQKSVDSLTEALKSLEVDSEGSAAGEAKSTLKKHLMAIKSAMEKLSIQGMWISEIKIHKSPVGINMINQLALNHIKSKVEESQKKYKEMYDHSQKNVSYKLGDLVLKESEIVKKGRIKKLQSIFEGPFKILDVTYPNIRIEKKRMRNGIETIHVNHSKPFYKRADQEHWMPDPNIDEEGSDGDLIPIRSSDYSVQDKQRQKDKDKDKDE</sequence>
<reference evidence="3" key="1">
    <citation type="submission" date="2022-11" db="UniProtKB">
        <authorList>
            <consortium name="WormBaseParasite"/>
        </authorList>
    </citation>
    <scope>IDENTIFICATION</scope>
</reference>